<dbReference type="GO" id="GO:0000502">
    <property type="term" value="C:proteasome complex"/>
    <property type="evidence" value="ECO:0007669"/>
    <property type="project" value="UniProtKB-KW"/>
</dbReference>
<evidence type="ECO:0000313" key="2">
    <source>
        <dbReference type="Proteomes" id="UP001434337"/>
    </source>
</evidence>
<accession>A0ABZ3CBP0</accession>
<keyword evidence="2" id="KW-1185">Reference proteome</keyword>
<sequence>MGAQGRPGRVHGVETEYGLTASRAGRRLASDEAAERLFAPVARSRASTNVFLGNGGRLYLDVGAHPEYATPECRDARSLVVAQRAGDVLLERLAERAAAQAGAAGEPVAFRLFRNNVDSFGNTWGSHSNHLVSRDADPAALSAWLVPFLVSRLVVSGAGRWRRGRFTLSQRGDVLGDVVSNQTTRARPLINTRDEPHADPARHRRLHLLAGDTLTLEEPAWLAAVCTELVLRVAESGVAPPRGPAEPLAALRAWNTDPDAGVPAEGPGEVSAHTVQRACWEAAAAQVDDEETRAGHAAWGRVLDAVAAGRPSGAEWDTKRRLLTAWAAAHGASADDPRLDALDLRWHELGRDGNGRPRGLARLAEARGQVPRLTTDAEVGAAVGTAPSPTRARVRGALVDAARAAGRDVTVDWARFAVHDLAGGADAARAEDVALALDDPFADTDPRADTLAARMASEPRVGRLGGFVPPA</sequence>
<dbReference type="InterPro" id="IPR004347">
    <property type="entry name" value="Pup_ligase/deamidase"/>
</dbReference>
<dbReference type="PANTHER" id="PTHR42307">
    <property type="entry name" value="PUP DEAMIDASE/DEPUPYLASE"/>
    <property type="match status" value="1"/>
</dbReference>
<dbReference type="RefSeq" id="WP_342373398.1">
    <property type="nucleotide sequence ID" value="NZ_CP115965.1"/>
</dbReference>
<dbReference type="EMBL" id="CP115965">
    <property type="protein sequence ID" value="WZW99943.1"/>
    <property type="molecule type" value="Genomic_DNA"/>
</dbReference>
<keyword evidence="1" id="KW-0647">Proteasome</keyword>
<reference evidence="1 2" key="1">
    <citation type="journal article" date="2023" name="Environ Microbiome">
        <title>A coral-associated actinobacterium mitigates coral bleaching under heat stress.</title>
        <authorList>
            <person name="Li J."/>
            <person name="Zou Y."/>
            <person name="Li Q."/>
            <person name="Zhang J."/>
            <person name="Bourne D.G."/>
            <person name="Lyu Y."/>
            <person name="Liu C."/>
            <person name="Zhang S."/>
        </authorList>
    </citation>
    <scope>NUCLEOTIDE SEQUENCE [LARGE SCALE GENOMIC DNA]</scope>
    <source>
        <strain evidence="1 2">SCSIO 13291</strain>
    </source>
</reference>
<organism evidence="1 2">
    <name type="scientific">Propioniciclava soli</name>
    <dbReference type="NCBI Taxonomy" id="2775081"/>
    <lineage>
        <taxon>Bacteria</taxon>
        <taxon>Bacillati</taxon>
        <taxon>Actinomycetota</taxon>
        <taxon>Actinomycetes</taxon>
        <taxon>Propionibacteriales</taxon>
        <taxon>Propionibacteriaceae</taxon>
        <taxon>Propioniciclava</taxon>
    </lineage>
</organism>
<dbReference type="Proteomes" id="UP001434337">
    <property type="component" value="Chromosome"/>
</dbReference>
<dbReference type="PANTHER" id="PTHR42307:SF3">
    <property type="entry name" value="PUP--PROTEIN LIGASE"/>
    <property type="match status" value="1"/>
</dbReference>
<dbReference type="Pfam" id="PF03136">
    <property type="entry name" value="Pup_ligase"/>
    <property type="match status" value="1"/>
</dbReference>
<evidence type="ECO:0000313" key="1">
    <source>
        <dbReference type="EMBL" id="WZW99943.1"/>
    </source>
</evidence>
<gene>
    <name evidence="1" type="ORF">PCC79_07095</name>
</gene>
<name>A0ABZ3CBP0_9ACTN</name>
<protein>
    <submittedName>
        <fullName evidence="1">Proteasome accessory factor PafA2 family protein</fullName>
    </submittedName>
</protein>
<proteinExistence type="predicted"/>